<dbReference type="InterPro" id="IPR004648">
    <property type="entry name" value="Oligpept_transpt"/>
</dbReference>
<dbReference type="NCBIfam" id="TIGR00728">
    <property type="entry name" value="OPT_sfam"/>
    <property type="match status" value="1"/>
</dbReference>
<evidence type="ECO:0000256" key="7">
    <source>
        <dbReference type="ARBA" id="ARBA00022989"/>
    </source>
</evidence>
<evidence type="ECO:0000313" key="11">
    <source>
        <dbReference type="Proteomes" id="UP001556367"/>
    </source>
</evidence>
<feature type="transmembrane region" description="Helical" evidence="9">
    <location>
        <begin position="80"/>
        <end position="99"/>
    </location>
</feature>
<keyword evidence="4 9" id="KW-0812">Transmembrane</keyword>
<evidence type="ECO:0000256" key="8">
    <source>
        <dbReference type="ARBA" id="ARBA00023136"/>
    </source>
</evidence>
<comment type="caution">
    <text evidence="10">The sequence shown here is derived from an EMBL/GenBank/DDBJ whole genome shotgun (WGS) entry which is preliminary data.</text>
</comment>
<dbReference type="PANTHER" id="PTHR22601">
    <property type="entry name" value="ISP4 LIKE PROTEIN"/>
    <property type="match status" value="1"/>
</dbReference>
<keyword evidence="6" id="KW-0653">Protein transport</keyword>
<feature type="transmembrane region" description="Helical" evidence="9">
    <location>
        <begin position="181"/>
        <end position="201"/>
    </location>
</feature>
<keyword evidence="8 9" id="KW-0472">Membrane</keyword>
<keyword evidence="3" id="KW-0813">Transport</keyword>
<feature type="transmembrane region" description="Helical" evidence="9">
    <location>
        <begin position="245"/>
        <end position="263"/>
    </location>
</feature>
<keyword evidence="11" id="KW-1185">Reference proteome</keyword>
<dbReference type="EMBL" id="JASNQZ010000011">
    <property type="protein sequence ID" value="KAL0951776.1"/>
    <property type="molecule type" value="Genomic_DNA"/>
</dbReference>
<dbReference type="Pfam" id="PF03169">
    <property type="entry name" value="OPT"/>
    <property type="match status" value="1"/>
</dbReference>
<evidence type="ECO:0000313" key="10">
    <source>
        <dbReference type="EMBL" id="KAL0951776.1"/>
    </source>
</evidence>
<feature type="transmembrane region" description="Helical" evidence="9">
    <location>
        <begin position="147"/>
        <end position="169"/>
    </location>
</feature>
<evidence type="ECO:0000256" key="1">
    <source>
        <dbReference type="ARBA" id="ARBA00004141"/>
    </source>
</evidence>
<evidence type="ECO:0000256" key="6">
    <source>
        <dbReference type="ARBA" id="ARBA00022927"/>
    </source>
</evidence>
<keyword evidence="5" id="KW-0571">Peptide transport</keyword>
<gene>
    <name evidence="10" type="ORF">HGRIS_008447</name>
</gene>
<protein>
    <submittedName>
        <fullName evidence="10">Uncharacterized protein</fullName>
    </submittedName>
</protein>
<comment type="similarity">
    <text evidence="2">Belongs to the oligopeptide OPT transporter family.</text>
</comment>
<evidence type="ECO:0000256" key="5">
    <source>
        <dbReference type="ARBA" id="ARBA00022856"/>
    </source>
</evidence>
<reference evidence="11" key="1">
    <citation type="submission" date="2024-06" db="EMBL/GenBank/DDBJ databases">
        <title>Multi-omics analyses provide insights into the biosynthesis of the anticancer antibiotic pleurotin in Hohenbuehelia grisea.</title>
        <authorList>
            <person name="Weaver J.A."/>
            <person name="Alberti F."/>
        </authorList>
    </citation>
    <scope>NUCLEOTIDE SEQUENCE [LARGE SCALE GENOMIC DNA]</scope>
    <source>
        <strain evidence="11">T-177</strain>
    </source>
</reference>
<organism evidence="10 11">
    <name type="scientific">Hohenbuehelia grisea</name>
    <dbReference type="NCBI Taxonomy" id="104357"/>
    <lineage>
        <taxon>Eukaryota</taxon>
        <taxon>Fungi</taxon>
        <taxon>Dikarya</taxon>
        <taxon>Basidiomycota</taxon>
        <taxon>Agaricomycotina</taxon>
        <taxon>Agaricomycetes</taxon>
        <taxon>Agaricomycetidae</taxon>
        <taxon>Agaricales</taxon>
        <taxon>Pleurotineae</taxon>
        <taxon>Pleurotaceae</taxon>
        <taxon>Hohenbuehelia</taxon>
    </lineage>
</organism>
<proteinExistence type="inferred from homology"/>
<evidence type="ECO:0000256" key="4">
    <source>
        <dbReference type="ARBA" id="ARBA00022692"/>
    </source>
</evidence>
<comment type="subcellular location">
    <subcellularLocation>
        <location evidence="1">Membrane</location>
        <topology evidence="1">Multi-pass membrane protein</topology>
    </subcellularLocation>
</comment>
<accession>A0ABR3J908</accession>
<evidence type="ECO:0000256" key="2">
    <source>
        <dbReference type="ARBA" id="ARBA00008807"/>
    </source>
</evidence>
<keyword evidence="7 9" id="KW-1133">Transmembrane helix</keyword>
<sequence length="311" mass="34614">MSGEAQHSPAATSTFATDEGVEKGHMAQTHIQPVPDFDDPNIDTEQVILEALEEDSPYPEVRSAVSNTDDPSVEVSTLRAWVIGIIWAMIIPGLNQFFYFRYPSVTIGGIVAQLLSFPVGRAWAATMPRIRIFGVSLNPGPFTIKEHVLITIMASVGAYSAYATDVIAVQRVYYHQTYSFAYQWMLVMSTQLIGFSIGGIGRRFLVQPPSMIWPSNLVTCALFNTLHSQVYAGVGHRGGMSRERFFFYCFLASALWYIVPGYLFSALSVFTWVCWIVPNNVVVNQLFGYQHGMGMSLVTFDWAQISYIGSP</sequence>
<evidence type="ECO:0000256" key="9">
    <source>
        <dbReference type="SAM" id="Phobius"/>
    </source>
</evidence>
<dbReference type="Proteomes" id="UP001556367">
    <property type="component" value="Unassembled WGS sequence"/>
</dbReference>
<feature type="transmembrane region" description="Helical" evidence="9">
    <location>
        <begin position="105"/>
        <end position="126"/>
    </location>
</feature>
<dbReference type="InterPro" id="IPR004813">
    <property type="entry name" value="OPT"/>
</dbReference>
<name>A0ABR3J908_9AGAR</name>
<evidence type="ECO:0000256" key="3">
    <source>
        <dbReference type="ARBA" id="ARBA00022448"/>
    </source>
</evidence>